<proteinExistence type="inferred from homology"/>
<dbReference type="AlphaFoldDB" id="A0AAE0GUI4"/>
<dbReference type="GO" id="GO:0005634">
    <property type="term" value="C:nucleus"/>
    <property type="evidence" value="ECO:0007669"/>
    <property type="project" value="TreeGrafter"/>
</dbReference>
<dbReference type="GO" id="GO:0006281">
    <property type="term" value="P:DNA repair"/>
    <property type="evidence" value="ECO:0007669"/>
    <property type="project" value="TreeGrafter"/>
</dbReference>
<reference evidence="6 7" key="1">
    <citation type="journal article" date="2015" name="Genome Biol. Evol.">
        <title>Comparative Genomics of a Bacterivorous Green Alga Reveals Evolutionary Causalities and Consequences of Phago-Mixotrophic Mode of Nutrition.</title>
        <authorList>
            <person name="Burns J.A."/>
            <person name="Paasch A."/>
            <person name="Narechania A."/>
            <person name="Kim E."/>
        </authorList>
    </citation>
    <scope>NUCLEOTIDE SEQUENCE [LARGE SCALE GENOMIC DNA]</scope>
    <source>
        <strain evidence="6 7">PLY_AMNH</strain>
    </source>
</reference>
<dbReference type="GO" id="GO:0003917">
    <property type="term" value="F:DNA topoisomerase type I (single strand cut, ATP-independent) activity"/>
    <property type="evidence" value="ECO:0007669"/>
    <property type="project" value="UniProtKB-EC"/>
</dbReference>
<comment type="similarity">
    <text evidence="2">Belongs to the type IA topoisomerase family.</text>
</comment>
<keyword evidence="4" id="KW-1133">Transmembrane helix</keyword>
<evidence type="ECO:0000256" key="1">
    <source>
        <dbReference type="ARBA" id="ARBA00023235"/>
    </source>
</evidence>
<keyword evidence="2" id="KW-0799">Topoisomerase</keyword>
<dbReference type="GO" id="GO:0006265">
    <property type="term" value="P:DNA topological change"/>
    <property type="evidence" value="ECO:0007669"/>
    <property type="project" value="InterPro"/>
</dbReference>
<dbReference type="PANTHER" id="PTHR11390:SF20">
    <property type="entry name" value="DNA TOPOISOMERASE 3-BETA-1"/>
    <property type="match status" value="1"/>
</dbReference>
<keyword evidence="1 2" id="KW-0413">Isomerase</keyword>
<comment type="caution">
    <text evidence="6">The sequence shown here is derived from an EMBL/GenBank/DDBJ whole genome shotgun (WGS) entry which is preliminary data.</text>
</comment>
<evidence type="ECO:0000313" key="7">
    <source>
        <dbReference type="Proteomes" id="UP001190700"/>
    </source>
</evidence>
<keyword evidence="4" id="KW-0472">Membrane</keyword>
<dbReference type="PANTHER" id="PTHR11390">
    <property type="entry name" value="PROKARYOTIC DNA TOPOISOMERASE"/>
    <property type="match status" value="1"/>
</dbReference>
<feature type="transmembrane region" description="Helical" evidence="4">
    <location>
        <begin position="190"/>
        <end position="213"/>
    </location>
</feature>
<dbReference type="PROSITE" id="PS52039">
    <property type="entry name" value="TOPO_IA_2"/>
    <property type="match status" value="1"/>
</dbReference>
<comment type="function">
    <text evidence="2">Introduces a single-strand break via transesterification at a target site in duplex DNA. Releases the supercoiling and torsional tension of DNA introduced during the DNA replication and transcription by transiently cleaving and rejoining one strand of the DNA duplex. The scissile phosphodiester is attacked by the catalytic tyrosine of the enzyme, resulting in the formation of a DNA-(5'-phosphotyrosyl)-enzyme intermediate and the expulsion of a 3'-OH DNA strand.</text>
</comment>
<dbReference type="Pfam" id="PF01131">
    <property type="entry name" value="Topoisom_bac"/>
    <property type="match status" value="1"/>
</dbReference>
<feature type="domain" description="Topo IA-type catalytic" evidence="5">
    <location>
        <begin position="1"/>
        <end position="105"/>
    </location>
</feature>
<dbReference type="Gene3D" id="1.10.460.10">
    <property type="entry name" value="Topoisomerase I, domain 2"/>
    <property type="match status" value="1"/>
</dbReference>
<feature type="region of interest" description="Disordered" evidence="3">
    <location>
        <begin position="85"/>
        <end position="131"/>
    </location>
</feature>
<keyword evidence="7" id="KW-1185">Reference proteome</keyword>
<evidence type="ECO:0000256" key="4">
    <source>
        <dbReference type="SAM" id="Phobius"/>
    </source>
</evidence>
<gene>
    <name evidence="6" type="ORF">CYMTET_8631</name>
</gene>
<evidence type="ECO:0000259" key="5">
    <source>
        <dbReference type="PROSITE" id="PS52039"/>
    </source>
</evidence>
<protein>
    <recommendedName>
        <fullName evidence="2">DNA topoisomerase</fullName>
        <ecNumber evidence="2">5.6.2.1</ecNumber>
    </recommendedName>
</protein>
<dbReference type="InterPro" id="IPR013497">
    <property type="entry name" value="Topo_IA_cen"/>
</dbReference>
<name>A0AAE0GUI4_9CHLO</name>
<dbReference type="InterPro" id="IPR023405">
    <property type="entry name" value="Topo_IA_core_domain"/>
</dbReference>
<dbReference type="GO" id="GO:0003677">
    <property type="term" value="F:DNA binding"/>
    <property type="evidence" value="ECO:0007669"/>
    <property type="project" value="UniProtKB-KW"/>
</dbReference>
<dbReference type="SUPFAM" id="SSF56712">
    <property type="entry name" value="Prokaryotic type I DNA topoisomerase"/>
    <property type="match status" value="1"/>
</dbReference>
<comment type="catalytic activity">
    <reaction evidence="2">
        <text>ATP-independent breakage of single-stranded DNA, followed by passage and rejoining.</text>
        <dbReference type="EC" id="5.6.2.1"/>
    </reaction>
</comment>
<evidence type="ECO:0000313" key="6">
    <source>
        <dbReference type="EMBL" id="KAK3283686.1"/>
    </source>
</evidence>
<evidence type="ECO:0000256" key="2">
    <source>
        <dbReference type="RuleBase" id="RU362092"/>
    </source>
</evidence>
<dbReference type="GO" id="GO:0006310">
    <property type="term" value="P:DNA recombination"/>
    <property type="evidence" value="ECO:0007669"/>
    <property type="project" value="TreeGrafter"/>
</dbReference>
<dbReference type="InterPro" id="IPR013824">
    <property type="entry name" value="Topo_IA_cen_sub1"/>
</dbReference>
<keyword evidence="2" id="KW-0238">DNA-binding</keyword>
<dbReference type="InterPro" id="IPR000380">
    <property type="entry name" value="Topo_IA"/>
</dbReference>
<evidence type="ECO:0000256" key="3">
    <source>
        <dbReference type="SAM" id="MobiDB-lite"/>
    </source>
</evidence>
<feature type="transmembrane region" description="Helical" evidence="4">
    <location>
        <begin position="249"/>
        <end position="269"/>
    </location>
</feature>
<sequence length="273" mass="30821">MEKHGIGTDASIPTHINNIIERNYVKVESGRRVVPTPLGVTLIKGYQYEVELADKTDLILSYDPTYTQEVGEPVLEESTRHVRFDSESESHVADTPPPAAATSAVRSRARPGKLYANRNKHATPGPGVDDNWPDALKRGYQNASPFGNARTFKQDEREEAELWAASDPLPQPNVVDLPVVTEGFLKRQNIFVKILVLLFIFTGFSYGIFQLALFMSDYFECRKSFNATHVFCVLAYQLLHISNKYSQEIQTLFAAQFVAWVVAVFYWIVTMII</sequence>
<keyword evidence="4" id="KW-0812">Transmembrane</keyword>
<organism evidence="6 7">
    <name type="scientific">Cymbomonas tetramitiformis</name>
    <dbReference type="NCBI Taxonomy" id="36881"/>
    <lineage>
        <taxon>Eukaryota</taxon>
        <taxon>Viridiplantae</taxon>
        <taxon>Chlorophyta</taxon>
        <taxon>Pyramimonadophyceae</taxon>
        <taxon>Pyramimonadales</taxon>
        <taxon>Pyramimonadaceae</taxon>
        <taxon>Cymbomonas</taxon>
    </lineage>
</organism>
<accession>A0AAE0GUI4</accession>
<dbReference type="EC" id="5.6.2.1" evidence="2"/>
<dbReference type="Proteomes" id="UP001190700">
    <property type="component" value="Unassembled WGS sequence"/>
</dbReference>
<dbReference type="EMBL" id="LGRX02002682">
    <property type="protein sequence ID" value="KAK3283686.1"/>
    <property type="molecule type" value="Genomic_DNA"/>
</dbReference>